<comment type="caution">
    <text evidence="8">The sequence shown here is derived from an EMBL/GenBank/DDBJ whole genome shotgun (WGS) entry which is preliminary data.</text>
</comment>
<dbReference type="Proteomes" id="UP000636709">
    <property type="component" value="Unassembled WGS sequence"/>
</dbReference>
<evidence type="ECO:0000256" key="3">
    <source>
        <dbReference type="ARBA" id="ARBA00023163"/>
    </source>
</evidence>
<feature type="compositionally biased region" description="Basic and acidic residues" evidence="6">
    <location>
        <begin position="9"/>
        <end position="18"/>
    </location>
</feature>
<dbReference type="PANTHER" id="PTHR11514:SF115">
    <property type="entry name" value="TRANSCRIPTION FACTOR"/>
    <property type="match status" value="1"/>
</dbReference>
<evidence type="ECO:0000256" key="5">
    <source>
        <dbReference type="SAM" id="Coils"/>
    </source>
</evidence>
<feature type="compositionally biased region" description="Low complexity" evidence="6">
    <location>
        <begin position="120"/>
        <end position="133"/>
    </location>
</feature>
<evidence type="ECO:0000256" key="2">
    <source>
        <dbReference type="ARBA" id="ARBA00023015"/>
    </source>
</evidence>
<evidence type="ECO:0000256" key="6">
    <source>
        <dbReference type="SAM" id="MobiDB-lite"/>
    </source>
</evidence>
<dbReference type="OrthoDB" id="1926382at2759"/>
<dbReference type="EMBL" id="JACEFO010001822">
    <property type="protein sequence ID" value="KAF8701138.1"/>
    <property type="molecule type" value="Genomic_DNA"/>
</dbReference>
<dbReference type="PROSITE" id="PS50888">
    <property type="entry name" value="BHLH"/>
    <property type="match status" value="1"/>
</dbReference>
<dbReference type="Pfam" id="PF00010">
    <property type="entry name" value="HLH"/>
    <property type="match status" value="1"/>
</dbReference>
<feature type="compositionally biased region" description="Low complexity" evidence="6">
    <location>
        <begin position="151"/>
        <end position="166"/>
    </location>
</feature>
<dbReference type="GO" id="GO:0000976">
    <property type="term" value="F:transcription cis-regulatory region binding"/>
    <property type="evidence" value="ECO:0007669"/>
    <property type="project" value="TreeGrafter"/>
</dbReference>
<dbReference type="GO" id="GO:0046983">
    <property type="term" value="F:protein dimerization activity"/>
    <property type="evidence" value="ECO:0007669"/>
    <property type="project" value="InterPro"/>
</dbReference>
<dbReference type="InterPro" id="IPR045084">
    <property type="entry name" value="AIB/MYC-like"/>
</dbReference>
<feature type="region of interest" description="Disordered" evidence="6">
    <location>
        <begin position="118"/>
        <end position="194"/>
    </location>
</feature>
<dbReference type="GO" id="GO:0005634">
    <property type="term" value="C:nucleus"/>
    <property type="evidence" value="ECO:0007669"/>
    <property type="project" value="UniProtKB-SubCell"/>
</dbReference>
<evidence type="ECO:0000313" key="8">
    <source>
        <dbReference type="EMBL" id="KAF8701138.1"/>
    </source>
</evidence>
<sequence>MAWPWSGWHHQDTDDSKFQFDNQVVPTPNVPGQKGGGALFATKAERLASSSGASAMDDLMMLSPSSSSFSPPSPPSFFSRSGHPVIEFTSCDVPEQWLLGDVVVAAKNEDYDDVVDDLWPVGSSLSPDSDLSVQPPPPPPQPAPPPPQPEPSVVTVPSIPAAAQRPAGKRRGRKPGPRPDGPTVSHVEAERQRREKLNRRFCDLRAAVPTVSRMDKASLLADAAAYIAELRARVARLEAESRRAAAAATARPWEPVVPASGGHGGDESVEVRMVGPDAAAVRATSAAPHAAARLMGALRALELHVQHACVTRVHGLTVQDVVVDVPAQLQDDDGLRAALLQTLQDSG</sequence>
<accession>A0A835BKS3</accession>
<dbReference type="GO" id="GO:0003700">
    <property type="term" value="F:DNA-binding transcription factor activity"/>
    <property type="evidence" value="ECO:0007669"/>
    <property type="project" value="InterPro"/>
</dbReference>
<dbReference type="SMART" id="SM00353">
    <property type="entry name" value="HLH"/>
    <property type="match status" value="1"/>
</dbReference>
<keyword evidence="9" id="KW-1185">Reference proteome</keyword>
<gene>
    <name evidence="8" type="ORF">HU200_033800</name>
</gene>
<comment type="similarity">
    <text evidence="1">Belongs to the bHLH protein family.</text>
</comment>
<feature type="region of interest" description="Disordered" evidence="6">
    <location>
        <begin position="1"/>
        <end position="37"/>
    </location>
</feature>
<evidence type="ECO:0000259" key="7">
    <source>
        <dbReference type="PROSITE" id="PS50888"/>
    </source>
</evidence>
<keyword evidence="5" id="KW-0175">Coiled coil</keyword>
<feature type="compositionally biased region" description="Pro residues" evidence="6">
    <location>
        <begin position="134"/>
        <end position="150"/>
    </location>
</feature>
<proteinExistence type="inferred from homology"/>
<dbReference type="PANTHER" id="PTHR11514">
    <property type="entry name" value="MYC"/>
    <property type="match status" value="1"/>
</dbReference>
<evidence type="ECO:0000256" key="1">
    <source>
        <dbReference type="ARBA" id="ARBA00005510"/>
    </source>
</evidence>
<feature type="coiled-coil region" evidence="5">
    <location>
        <begin position="220"/>
        <end position="247"/>
    </location>
</feature>
<keyword evidence="2 4" id="KW-0805">Transcription regulation</keyword>
<dbReference type="AlphaFoldDB" id="A0A835BKS3"/>
<dbReference type="InterPro" id="IPR011598">
    <property type="entry name" value="bHLH_dom"/>
</dbReference>
<comment type="subcellular location">
    <subcellularLocation>
        <location evidence="4">Nucleus</location>
    </subcellularLocation>
</comment>
<dbReference type="Gene3D" id="4.10.280.10">
    <property type="entry name" value="Helix-loop-helix DNA-binding domain"/>
    <property type="match status" value="1"/>
</dbReference>
<name>A0A835BKS3_9POAL</name>
<organism evidence="8 9">
    <name type="scientific">Digitaria exilis</name>
    <dbReference type="NCBI Taxonomy" id="1010633"/>
    <lineage>
        <taxon>Eukaryota</taxon>
        <taxon>Viridiplantae</taxon>
        <taxon>Streptophyta</taxon>
        <taxon>Embryophyta</taxon>
        <taxon>Tracheophyta</taxon>
        <taxon>Spermatophyta</taxon>
        <taxon>Magnoliopsida</taxon>
        <taxon>Liliopsida</taxon>
        <taxon>Poales</taxon>
        <taxon>Poaceae</taxon>
        <taxon>PACMAD clade</taxon>
        <taxon>Panicoideae</taxon>
        <taxon>Panicodae</taxon>
        <taxon>Paniceae</taxon>
        <taxon>Anthephorinae</taxon>
        <taxon>Digitaria</taxon>
    </lineage>
</organism>
<keyword evidence="3 4" id="KW-0804">Transcription</keyword>
<protein>
    <recommendedName>
        <fullName evidence="4">Transcription factor</fullName>
        <shortName evidence="4">bHLH transcription factor</shortName>
    </recommendedName>
    <alternativeName>
        <fullName evidence="4">Basic helix-loop-helix protein</fullName>
    </alternativeName>
</protein>
<evidence type="ECO:0000313" key="9">
    <source>
        <dbReference type="Proteomes" id="UP000636709"/>
    </source>
</evidence>
<dbReference type="SUPFAM" id="SSF47459">
    <property type="entry name" value="HLH, helix-loop-helix DNA-binding domain"/>
    <property type="match status" value="1"/>
</dbReference>
<reference evidence="8" key="1">
    <citation type="submission" date="2020-07" db="EMBL/GenBank/DDBJ databases">
        <title>Genome sequence and genetic diversity analysis of an under-domesticated orphan crop, white fonio (Digitaria exilis).</title>
        <authorList>
            <person name="Bennetzen J.L."/>
            <person name="Chen S."/>
            <person name="Ma X."/>
            <person name="Wang X."/>
            <person name="Yssel A.E.J."/>
            <person name="Chaluvadi S.R."/>
            <person name="Johnson M."/>
            <person name="Gangashetty P."/>
            <person name="Hamidou F."/>
            <person name="Sanogo M.D."/>
            <person name="Zwaenepoel A."/>
            <person name="Wallace J."/>
            <person name="Van De Peer Y."/>
            <person name="Van Deynze A."/>
        </authorList>
    </citation>
    <scope>NUCLEOTIDE SEQUENCE</scope>
    <source>
        <tissue evidence="8">Leaves</tissue>
    </source>
</reference>
<dbReference type="InterPro" id="IPR036638">
    <property type="entry name" value="HLH_DNA-bd_sf"/>
</dbReference>
<evidence type="ECO:0000256" key="4">
    <source>
        <dbReference type="RuleBase" id="RU369104"/>
    </source>
</evidence>
<keyword evidence="4" id="KW-0539">Nucleus</keyword>
<feature type="domain" description="BHLH" evidence="7">
    <location>
        <begin position="181"/>
        <end position="230"/>
    </location>
</feature>
<feature type="compositionally biased region" description="Basic residues" evidence="6">
    <location>
        <begin position="167"/>
        <end position="176"/>
    </location>
</feature>